<name>A0ABY6HVY8_9ARCH</name>
<organism evidence="2 3">
    <name type="scientific">Candidatus Lokiarchaeum ossiferum</name>
    <dbReference type="NCBI Taxonomy" id="2951803"/>
    <lineage>
        <taxon>Archaea</taxon>
        <taxon>Promethearchaeati</taxon>
        <taxon>Promethearchaeota</taxon>
        <taxon>Promethearchaeia</taxon>
        <taxon>Promethearchaeales</taxon>
        <taxon>Promethearchaeaceae</taxon>
        <taxon>Candidatus Lokiarchaeum</taxon>
    </lineage>
</organism>
<feature type="domain" description="DUF362" evidence="1">
    <location>
        <begin position="68"/>
        <end position="273"/>
    </location>
</feature>
<accession>A0ABY6HVY8</accession>
<evidence type="ECO:0000313" key="2">
    <source>
        <dbReference type="EMBL" id="UYP47508.1"/>
    </source>
</evidence>
<reference evidence="2" key="1">
    <citation type="submission" date="2022-09" db="EMBL/GenBank/DDBJ databases">
        <title>Actin cytoskeleton and complex cell architecture in an #Asgard archaeon.</title>
        <authorList>
            <person name="Ponce Toledo R.I."/>
            <person name="Schleper C."/>
            <person name="Rodrigues Oliveira T."/>
            <person name="Wollweber F."/>
            <person name="Xu J."/>
            <person name="Rittmann S."/>
            <person name="Klingl A."/>
            <person name="Pilhofer M."/>
        </authorList>
    </citation>
    <scope>NUCLEOTIDE SEQUENCE</scope>
    <source>
        <strain evidence="2">B-35</strain>
    </source>
</reference>
<evidence type="ECO:0000313" key="3">
    <source>
        <dbReference type="Proteomes" id="UP001208689"/>
    </source>
</evidence>
<evidence type="ECO:0000259" key="1">
    <source>
        <dbReference type="Pfam" id="PF04015"/>
    </source>
</evidence>
<dbReference type="EMBL" id="CP104013">
    <property type="protein sequence ID" value="UYP47508.1"/>
    <property type="molecule type" value="Genomic_DNA"/>
</dbReference>
<sequence>MNKTNAVVISRAPPLDYQKNYVALPKNYGTPSYFDRSDIKAIRETIFNNLTSLDDSTHFIKKLTGKKVILKPNLVSVFHKCGFVEDNYPESTDPRVIDAIVQFVKPYAKEIIIAESSGRGMPTRSSFKISGLNKIAKHHQLKLIPLEERPMKRYILPQAQVMKEIIVPDVFHEVVTGEAFYISIPKLKTNLYTGVTLGFKNAMGIIPYNLRQRNHNYQINKKLVDMLYLFEPDLVIIDGIVGGEGNTPAPVDPVDSRVIISGTNSVETDRVATRIIGHDPDAIQLITEATKLGFGDDKVKIIGEEPLIPFRAAIRNVFARKMKHTYPNVHFYVGHSKNTAPTFDSLEDLEQLTSIQQTQISTACDGGCVPSIITALEYIRYMGHRTDFDLNVIIGGGLKIKNDHYYIDNLGHFYSKDKIQELPGITIAMGSCTSWLKEKTDIFLEGCMPKPLDPLLALFKVLRIKNYILNPFKNRQLGRMLQGMLKTWRVRSKLIRKGIWLDCPLETEDRIYQPRIITQEEQNQQFIEWPFPEMTNLQKKKFLKLERLEL</sequence>
<gene>
    <name evidence="2" type="ORF">NEF87_003793</name>
</gene>
<dbReference type="Pfam" id="PF04015">
    <property type="entry name" value="DUF362"/>
    <property type="match status" value="1"/>
</dbReference>
<proteinExistence type="predicted"/>
<dbReference type="Proteomes" id="UP001208689">
    <property type="component" value="Chromosome"/>
</dbReference>
<protein>
    <recommendedName>
        <fullName evidence="1">DUF362 domain-containing protein</fullName>
    </recommendedName>
</protein>
<dbReference type="InterPro" id="IPR007160">
    <property type="entry name" value="DUF362"/>
</dbReference>
<keyword evidence="3" id="KW-1185">Reference proteome</keyword>